<proteinExistence type="predicted"/>
<keyword evidence="6" id="KW-0547">Nucleotide-binding</keyword>
<dbReference type="GO" id="GO:0005886">
    <property type="term" value="C:plasma membrane"/>
    <property type="evidence" value="ECO:0007669"/>
    <property type="project" value="UniProtKB-SubCell"/>
</dbReference>
<dbReference type="PROSITE" id="PS50929">
    <property type="entry name" value="ABC_TM1F"/>
    <property type="match status" value="1"/>
</dbReference>
<keyword evidence="4" id="KW-0472">Membrane</keyword>
<feature type="domain" description="ABC transmembrane type-1" evidence="5">
    <location>
        <begin position="1"/>
        <end position="75"/>
    </location>
</feature>
<gene>
    <name evidence="6" type="ORF">NCTC5798_02829</name>
</gene>
<dbReference type="EMBL" id="UGXK01000001">
    <property type="protein sequence ID" value="SUG71658.1"/>
    <property type="molecule type" value="Genomic_DNA"/>
</dbReference>
<protein>
    <submittedName>
        <fullName evidence="6">Type I secretion protein, ATP-binding protein</fullName>
    </submittedName>
</protein>
<organism evidence="6 7">
    <name type="scientific">Salmonella enterica I</name>
    <dbReference type="NCBI Taxonomy" id="59201"/>
    <lineage>
        <taxon>Bacteria</taxon>
        <taxon>Pseudomonadati</taxon>
        <taxon>Pseudomonadota</taxon>
        <taxon>Gammaproteobacteria</taxon>
        <taxon>Enterobacterales</taxon>
        <taxon>Enterobacteriaceae</taxon>
        <taxon>Salmonella</taxon>
    </lineage>
</organism>
<name>A0A379UTK8_SALET</name>
<accession>A0A379UTK8</accession>
<dbReference type="InterPro" id="IPR011527">
    <property type="entry name" value="ABC1_TM_dom"/>
</dbReference>
<evidence type="ECO:0000256" key="2">
    <source>
        <dbReference type="ARBA" id="ARBA00022692"/>
    </source>
</evidence>
<evidence type="ECO:0000256" key="4">
    <source>
        <dbReference type="ARBA" id="ARBA00023136"/>
    </source>
</evidence>
<dbReference type="Gene3D" id="1.20.1560.10">
    <property type="entry name" value="ABC transporter type 1, transmembrane domain"/>
    <property type="match status" value="1"/>
</dbReference>
<dbReference type="GO" id="GO:0005524">
    <property type="term" value="F:ATP binding"/>
    <property type="evidence" value="ECO:0007669"/>
    <property type="project" value="UniProtKB-KW"/>
</dbReference>
<dbReference type="SUPFAM" id="SSF90123">
    <property type="entry name" value="ABC transporter transmembrane region"/>
    <property type="match status" value="1"/>
</dbReference>
<reference evidence="6 7" key="1">
    <citation type="submission" date="2018-06" db="EMBL/GenBank/DDBJ databases">
        <authorList>
            <consortium name="Pathogen Informatics"/>
            <person name="Doyle S."/>
        </authorList>
    </citation>
    <scope>NUCLEOTIDE SEQUENCE [LARGE SCALE GENOMIC DNA]</scope>
    <source>
        <strain evidence="6 7">NCTC5798</strain>
    </source>
</reference>
<dbReference type="GO" id="GO:0140359">
    <property type="term" value="F:ABC-type transporter activity"/>
    <property type="evidence" value="ECO:0007669"/>
    <property type="project" value="InterPro"/>
</dbReference>
<comment type="subcellular location">
    <subcellularLocation>
        <location evidence="1">Cell membrane</location>
        <topology evidence="1">Multi-pass membrane protein</topology>
    </subcellularLocation>
</comment>
<sequence>MIVLAIIAPPLAWIAPVAALLMILPGVALQKKLAVLANQAAHEATLRNAVLVESVQGLEDIKLMQAEEPLSSAME</sequence>
<dbReference type="Proteomes" id="UP000255534">
    <property type="component" value="Unassembled WGS sequence"/>
</dbReference>
<evidence type="ECO:0000256" key="3">
    <source>
        <dbReference type="ARBA" id="ARBA00022989"/>
    </source>
</evidence>
<evidence type="ECO:0000259" key="5">
    <source>
        <dbReference type="PROSITE" id="PS50929"/>
    </source>
</evidence>
<keyword evidence="6" id="KW-0067">ATP-binding</keyword>
<keyword evidence="3" id="KW-1133">Transmembrane helix</keyword>
<evidence type="ECO:0000313" key="7">
    <source>
        <dbReference type="Proteomes" id="UP000255534"/>
    </source>
</evidence>
<evidence type="ECO:0000256" key="1">
    <source>
        <dbReference type="ARBA" id="ARBA00004651"/>
    </source>
</evidence>
<dbReference type="AlphaFoldDB" id="A0A379UTK8"/>
<evidence type="ECO:0000313" key="6">
    <source>
        <dbReference type="EMBL" id="SUG71658.1"/>
    </source>
</evidence>
<dbReference type="InterPro" id="IPR036640">
    <property type="entry name" value="ABC1_TM_sf"/>
</dbReference>
<keyword evidence="2" id="KW-0812">Transmembrane</keyword>